<feature type="domain" description="Glycosyl transferase family 1" evidence="1">
    <location>
        <begin position="144"/>
        <end position="301"/>
    </location>
</feature>
<sequence>MTIAAPHYHEWRGNKITAERMERGVRKSGVSVSIISSTDKQVSVPKDTNLLHGMHAYKFALFYKKLHIALPYIITLTGTDINDDIDNPERRPVVLECLENAEFIHVFEAGMKDKAVSYLPEAASKIFVIPQGMNLFPRETEEVKESGNFTFLLPSGVRKVKNIMQAVDCIERIHEKHNDVILNVLGPVIEREEGEKLKKKAEGNNWLTYGGAVPFIRMGSFYLQADVVLNTSLSEGQASSIMEGMAAGKPVLASDIPGNRSLIQNEVNGLLYKNEKEFIEKAELLYQDKSLREKLGENGRNYISEYHNPVKESEELINLYQKALSDTGL</sequence>
<dbReference type="RefSeq" id="WP_246125546.1">
    <property type="nucleotide sequence ID" value="NZ_CP144914.1"/>
</dbReference>
<accession>A0AAJ8LWM3</accession>
<dbReference type="PANTHER" id="PTHR46660">
    <property type="match status" value="1"/>
</dbReference>
<keyword evidence="2" id="KW-0328">Glycosyltransferase</keyword>
<keyword evidence="3" id="KW-1185">Reference proteome</keyword>
<dbReference type="InterPro" id="IPR001296">
    <property type="entry name" value="Glyco_trans_1"/>
</dbReference>
<reference evidence="2 3" key="1">
    <citation type="submission" date="2024-01" db="EMBL/GenBank/DDBJ databases">
        <title>Complete Genome Sequence of Alkalicoccus halolimnae BZ-SZ-XJ29T, a Moderately Halophilic Bacterium Isolated from a Salt Lake.</title>
        <authorList>
            <person name="Zhao B."/>
        </authorList>
    </citation>
    <scope>NUCLEOTIDE SEQUENCE [LARGE SCALE GENOMIC DNA]</scope>
    <source>
        <strain evidence="2 3">BZ-SZ-XJ29</strain>
    </source>
</reference>
<evidence type="ECO:0000313" key="2">
    <source>
        <dbReference type="EMBL" id="WWD81631.1"/>
    </source>
</evidence>
<evidence type="ECO:0000259" key="1">
    <source>
        <dbReference type="Pfam" id="PF00534"/>
    </source>
</evidence>
<name>A0AAJ8LWM3_9BACI</name>
<dbReference type="KEGG" id="ahal:FTX54_008760"/>
<evidence type="ECO:0000313" key="3">
    <source>
        <dbReference type="Proteomes" id="UP000321816"/>
    </source>
</evidence>
<dbReference type="Proteomes" id="UP000321816">
    <property type="component" value="Chromosome"/>
</dbReference>
<dbReference type="EC" id="2.4.-.-" evidence="2"/>
<dbReference type="Gene3D" id="3.40.50.2000">
    <property type="entry name" value="Glycogen Phosphorylase B"/>
    <property type="match status" value="2"/>
</dbReference>
<organism evidence="2 3">
    <name type="scientific">Alkalicoccus halolimnae</name>
    <dbReference type="NCBI Taxonomy" id="1667239"/>
    <lineage>
        <taxon>Bacteria</taxon>
        <taxon>Bacillati</taxon>
        <taxon>Bacillota</taxon>
        <taxon>Bacilli</taxon>
        <taxon>Bacillales</taxon>
        <taxon>Bacillaceae</taxon>
        <taxon>Alkalicoccus</taxon>
    </lineage>
</organism>
<dbReference type="GO" id="GO:0016757">
    <property type="term" value="F:glycosyltransferase activity"/>
    <property type="evidence" value="ECO:0007669"/>
    <property type="project" value="UniProtKB-KW"/>
</dbReference>
<dbReference type="Pfam" id="PF00534">
    <property type="entry name" value="Glycos_transf_1"/>
    <property type="match status" value="1"/>
</dbReference>
<dbReference type="InterPro" id="IPR052622">
    <property type="entry name" value="Glycosyltransferase_G1"/>
</dbReference>
<gene>
    <name evidence="2" type="ORF">FTX54_008760</name>
</gene>
<dbReference type="EMBL" id="CP144914">
    <property type="protein sequence ID" value="WWD81631.1"/>
    <property type="molecule type" value="Genomic_DNA"/>
</dbReference>
<dbReference type="AlphaFoldDB" id="A0AAJ8LWM3"/>
<dbReference type="CDD" id="cd03801">
    <property type="entry name" value="GT4_PimA-like"/>
    <property type="match status" value="1"/>
</dbReference>
<protein>
    <submittedName>
        <fullName evidence="2">Glycosyltransferase family 4 protein</fullName>
        <ecNumber evidence="2">2.4.-.-</ecNumber>
    </submittedName>
</protein>
<proteinExistence type="predicted"/>
<dbReference type="PANTHER" id="PTHR46660:SF2">
    <property type="entry name" value="GLYCOSYLTRANSFERASE 1 DOMAIN-CONTAINING PROTEIN 1"/>
    <property type="match status" value="1"/>
</dbReference>
<keyword evidence="2" id="KW-0808">Transferase</keyword>
<dbReference type="SUPFAM" id="SSF53756">
    <property type="entry name" value="UDP-Glycosyltransferase/glycogen phosphorylase"/>
    <property type="match status" value="1"/>
</dbReference>